<name>K9VV93_9CYAN</name>
<evidence type="ECO:0000313" key="1">
    <source>
        <dbReference type="EMBL" id="AFZ11417.1"/>
    </source>
</evidence>
<evidence type="ECO:0000313" key="2">
    <source>
        <dbReference type="Proteomes" id="UP000010472"/>
    </source>
</evidence>
<protein>
    <submittedName>
        <fullName evidence="1">Uncharacterized protein</fullName>
    </submittedName>
</protein>
<organism evidence="1 2">
    <name type="scientific">Crinalium epipsammum PCC 9333</name>
    <dbReference type="NCBI Taxonomy" id="1173022"/>
    <lineage>
        <taxon>Bacteria</taxon>
        <taxon>Bacillati</taxon>
        <taxon>Cyanobacteriota</taxon>
        <taxon>Cyanophyceae</taxon>
        <taxon>Gomontiellales</taxon>
        <taxon>Gomontiellaceae</taxon>
        <taxon>Crinalium</taxon>
    </lineage>
</organism>
<dbReference type="Proteomes" id="UP000010472">
    <property type="component" value="Chromosome"/>
</dbReference>
<sequence>MLRQTEEERATNLSINTCQAGETEGSSEATKWKNKQKLRYFFIE</sequence>
<dbReference type="AlphaFoldDB" id="K9VV93"/>
<gene>
    <name evidence="1" type="ORF">Cri9333_0449</name>
</gene>
<keyword evidence="2" id="KW-1185">Reference proteome</keyword>
<reference evidence="1 2" key="1">
    <citation type="submission" date="2012-06" db="EMBL/GenBank/DDBJ databases">
        <title>Finished chromosome of genome of Crinalium epipsammum PCC 9333.</title>
        <authorList>
            <consortium name="US DOE Joint Genome Institute"/>
            <person name="Gugger M."/>
            <person name="Coursin T."/>
            <person name="Rippka R."/>
            <person name="Tandeau De Marsac N."/>
            <person name="Huntemann M."/>
            <person name="Wei C.-L."/>
            <person name="Han J."/>
            <person name="Detter J.C."/>
            <person name="Han C."/>
            <person name="Tapia R."/>
            <person name="Davenport K."/>
            <person name="Daligault H."/>
            <person name="Erkkila T."/>
            <person name="Gu W."/>
            <person name="Munk A.C.C."/>
            <person name="Teshima H."/>
            <person name="Xu Y."/>
            <person name="Chain P."/>
            <person name="Chen A."/>
            <person name="Krypides N."/>
            <person name="Mavromatis K."/>
            <person name="Markowitz V."/>
            <person name="Szeto E."/>
            <person name="Ivanova N."/>
            <person name="Mikhailova N."/>
            <person name="Ovchinnikova G."/>
            <person name="Pagani I."/>
            <person name="Pati A."/>
            <person name="Goodwin L."/>
            <person name="Peters L."/>
            <person name="Pitluck S."/>
            <person name="Woyke T."/>
            <person name="Kerfeld C."/>
        </authorList>
    </citation>
    <scope>NUCLEOTIDE SEQUENCE [LARGE SCALE GENOMIC DNA]</scope>
    <source>
        <strain evidence="1 2">PCC 9333</strain>
    </source>
</reference>
<dbReference type="HOGENOM" id="CLU_3215124_0_0_3"/>
<proteinExistence type="predicted"/>
<dbReference type="EMBL" id="CP003620">
    <property type="protein sequence ID" value="AFZ11417.1"/>
    <property type="molecule type" value="Genomic_DNA"/>
</dbReference>
<dbReference type="KEGG" id="cep:Cri9333_0449"/>
<accession>K9VV93</accession>
<dbReference type="STRING" id="1173022.Cri9333_0449"/>